<dbReference type="SMART" id="SM00382">
    <property type="entry name" value="AAA"/>
    <property type="match status" value="1"/>
</dbReference>
<dbReference type="InterPro" id="IPR036121">
    <property type="entry name" value="ATPase_F1/V1/A1_a/bsu_N_sf"/>
</dbReference>
<dbReference type="GO" id="GO:0046962">
    <property type="term" value="F:sodium-transporting ATPase activity, rotational mechanism"/>
    <property type="evidence" value="ECO:0007669"/>
    <property type="project" value="UniProtKB-EC"/>
</dbReference>
<dbReference type="AlphaFoldDB" id="A0A6J4LZJ0"/>
<dbReference type="InterPro" id="IPR000194">
    <property type="entry name" value="ATPase_F1/V1/A1_a/bsu_nucl-bd"/>
</dbReference>
<dbReference type="GO" id="GO:0045259">
    <property type="term" value="C:proton-transporting ATP synthase complex"/>
    <property type="evidence" value="ECO:0007669"/>
    <property type="project" value="UniProtKB-KW"/>
</dbReference>
<keyword evidence="14" id="KW-1003">Cell membrane</keyword>
<keyword evidence="4 14" id="KW-0547">Nucleotide-binding</keyword>
<dbReference type="InterPro" id="IPR020003">
    <property type="entry name" value="ATPase_a/bsu_AS"/>
</dbReference>
<keyword evidence="3 14" id="KW-0813">Transport</keyword>
<sequence>MATITAPATHIGRVVQVIGPVLDVEFDTDDLPEIYNALRITGTAPDGSAINVTVEVQQHVGRNQVRAVAMSSTDSVVRGMEVLDTGAPISVPVGEAALGRILNVLGDPVDNGAAIPASAPRWPIHRKSPEFVNLEPKTEVFETGIKVIDLIAPFVKGGKIGLFGGAGVGKTVVIMELINNVAKGHGGKSVFCGVGERTREGNDLYLEMEESGVLKSCALIYGQMNEPPGARLRVGLSGLTVAEYFRDVENADVLVFIDNIFRFTQAGSEVSALLGRMPSAVGYQPTLASEMGDLQERITSTKNGSITSVQAIYVPADDITDPAPATAFAHLDATVVLSRAITELGIYPAVDPLASTSRILDAQFLGERHYRVATEVQRILQRYKELQDIIAILGMDELSEDDKKIVGRARRLQRFMSQPFAVAEQFTGIPGKYVKLEETISSFERLVAGEFDNLPEQAFFMAGGIDDVVSKAEQLARA</sequence>
<comment type="catalytic activity">
    <reaction evidence="12">
        <text>4 Na(+)(in) + ATP + H2O = 4 Na(+)(out) + ADP + phosphate + H(+)</text>
        <dbReference type="Rhea" id="RHEA:58156"/>
        <dbReference type="ChEBI" id="CHEBI:15377"/>
        <dbReference type="ChEBI" id="CHEBI:15378"/>
        <dbReference type="ChEBI" id="CHEBI:29101"/>
        <dbReference type="ChEBI" id="CHEBI:30616"/>
        <dbReference type="ChEBI" id="CHEBI:43474"/>
        <dbReference type="ChEBI" id="CHEBI:456216"/>
        <dbReference type="EC" id="7.2.2.1"/>
    </reaction>
</comment>
<dbReference type="Pfam" id="PF02874">
    <property type="entry name" value="ATP-synt_ab_N"/>
    <property type="match status" value="1"/>
</dbReference>
<comment type="function">
    <text evidence="14">Produces ATP from ADP in the presence of a proton gradient across the membrane. The catalytic sites are hosted primarily by the beta subunits.</text>
</comment>
<dbReference type="Pfam" id="PF22919">
    <property type="entry name" value="ATP-synt_VA_C"/>
    <property type="match status" value="1"/>
</dbReference>
<name>A0A6J4LZJ0_9BACT</name>
<protein>
    <recommendedName>
        <fullName evidence="14">ATP synthase subunit beta</fullName>
        <ecNumber evidence="14">7.1.2.2</ecNumber>
    </recommendedName>
    <alternativeName>
        <fullName evidence="14">ATP synthase F1 sector subunit beta</fullName>
    </alternativeName>
    <alternativeName>
        <fullName evidence="14">F-ATPase subunit beta</fullName>
    </alternativeName>
</protein>
<dbReference type="GO" id="GO:0005886">
    <property type="term" value="C:plasma membrane"/>
    <property type="evidence" value="ECO:0007669"/>
    <property type="project" value="UniProtKB-SubCell"/>
</dbReference>
<evidence type="ECO:0000256" key="4">
    <source>
        <dbReference type="ARBA" id="ARBA00022741"/>
    </source>
</evidence>
<evidence type="ECO:0000313" key="16">
    <source>
        <dbReference type="EMBL" id="CAA9346048.1"/>
    </source>
</evidence>
<keyword evidence="6 14" id="KW-0067">ATP-binding</keyword>
<gene>
    <name evidence="14" type="primary">atpD</name>
    <name evidence="16" type="ORF">AVDCRST_MAG40-2641</name>
</gene>
<keyword evidence="8 14" id="KW-0406">Ion transport</keyword>
<dbReference type="CDD" id="cd01133">
    <property type="entry name" value="F1-ATPase_beta_CD"/>
    <property type="match status" value="1"/>
</dbReference>
<evidence type="ECO:0000256" key="5">
    <source>
        <dbReference type="ARBA" id="ARBA00022781"/>
    </source>
</evidence>
<dbReference type="Pfam" id="PF00006">
    <property type="entry name" value="ATP-synt_ab"/>
    <property type="match status" value="1"/>
</dbReference>
<dbReference type="InterPro" id="IPR003593">
    <property type="entry name" value="AAA+_ATPase"/>
</dbReference>
<organism evidence="16">
    <name type="scientific">uncultured Gemmatimonadaceae bacterium</name>
    <dbReference type="NCBI Taxonomy" id="246130"/>
    <lineage>
        <taxon>Bacteria</taxon>
        <taxon>Pseudomonadati</taxon>
        <taxon>Gemmatimonadota</taxon>
        <taxon>Gemmatimonadia</taxon>
        <taxon>Gemmatimonadales</taxon>
        <taxon>Gemmatimonadaceae</taxon>
        <taxon>environmental samples</taxon>
    </lineage>
</organism>
<evidence type="ECO:0000256" key="9">
    <source>
        <dbReference type="ARBA" id="ARBA00023136"/>
    </source>
</evidence>
<keyword evidence="16" id="KW-0378">Hydrolase</keyword>
<reference evidence="16" key="1">
    <citation type="submission" date="2020-02" db="EMBL/GenBank/DDBJ databases">
        <authorList>
            <person name="Meier V. D."/>
        </authorList>
    </citation>
    <scope>NUCLEOTIDE SEQUENCE</scope>
    <source>
        <strain evidence="16">AVDCRST_MAG40</strain>
    </source>
</reference>
<evidence type="ECO:0000256" key="7">
    <source>
        <dbReference type="ARBA" id="ARBA00022967"/>
    </source>
</evidence>
<dbReference type="InterPro" id="IPR050053">
    <property type="entry name" value="ATPase_alpha/beta_chains"/>
</dbReference>
<evidence type="ECO:0000256" key="10">
    <source>
        <dbReference type="ARBA" id="ARBA00023196"/>
    </source>
</evidence>
<evidence type="ECO:0000256" key="6">
    <source>
        <dbReference type="ARBA" id="ARBA00022840"/>
    </source>
</evidence>
<comment type="subcellular location">
    <subcellularLocation>
        <location evidence="1 14">Cell membrane</location>
        <topology evidence="1 14">Peripheral membrane protein</topology>
    </subcellularLocation>
</comment>
<evidence type="ECO:0000256" key="12">
    <source>
        <dbReference type="ARBA" id="ARBA00052325"/>
    </source>
</evidence>
<dbReference type="PANTHER" id="PTHR15184:SF71">
    <property type="entry name" value="ATP SYNTHASE SUBUNIT BETA, MITOCHONDRIAL"/>
    <property type="match status" value="1"/>
</dbReference>
<dbReference type="GO" id="GO:0046933">
    <property type="term" value="F:proton-transporting ATP synthase activity, rotational mechanism"/>
    <property type="evidence" value="ECO:0007669"/>
    <property type="project" value="UniProtKB-UniRule"/>
</dbReference>
<dbReference type="PANTHER" id="PTHR15184">
    <property type="entry name" value="ATP SYNTHASE"/>
    <property type="match status" value="1"/>
</dbReference>
<dbReference type="HAMAP" id="MF_01347">
    <property type="entry name" value="ATP_synth_beta_bact"/>
    <property type="match status" value="1"/>
</dbReference>
<dbReference type="PROSITE" id="PS00152">
    <property type="entry name" value="ATPASE_ALPHA_BETA"/>
    <property type="match status" value="1"/>
</dbReference>
<dbReference type="GO" id="GO:0016787">
    <property type="term" value="F:hydrolase activity"/>
    <property type="evidence" value="ECO:0007669"/>
    <property type="project" value="UniProtKB-KW"/>
</dbReference>
<dbReference type="InterPro" id="IPR005722">
    <property type="entry name" value="ATP_synth_F1_bsu"/>
</dbReference>
<evidence type="ECO:0000256" key="1">
    <source>
        <dbReference type="ARBA" id="ARBA00004202"/>
    </source>
</evidence>
<evidence type="ECO:0000256" key="11">
    <source>
        <dbReference type="ARBA" id="ARBA00023310"/>
    </source>
</evidence>
<comment type="catalytic activity">
    <reaction evidence="14">
        <text>ATP + H2O + 4 H(+)(in) = ADP + phosphate + 5 H(+)(out)</text>
        <dbReference type="Rhea" id="RHEA:57720"/>
        <dbReference type="ChEBI" id="CHEBI:15377"/>
        <dbReference type="ChEBI" id="CHEBI:15378"/>
        <dbReference type="ChEBI" id="CHEBI:30616"/>
        <dbReference type="ChEBI" id="CHEBI:43474"/>
        <dbReference type="ChEBI" id="CHEBI:456216"/>
        <dbReference type="EC" id="7.1.2.2"/>
    </reaction>
</comment>
<dbReference type="FunFam" id="2.40.10.170:FF:000005">
    <property type="entry name" value="ATP synthase subunit beta"/>
    <property type="match status" value="1"/>
</dbReference>
<accession>A0A6J4LZJ0</accession>
<evidence type="ECO:0000256" key="3">
    <source>
        <dbReference type="ARBA" id="ARBA00022448"/>
    </source>
</evidence>
<dbReference type="NCBIfam" id="TIGR01039">
    <property type="entry name" value="atpD"/>
    <property type="match status" value="1"/>
</dbReference>
<evidence type="ECO:0000259" key="15">
    <source>
        <dbReference type="SMART" id="SM00382"/>
    </source>
</evidence>
<keyword evidence="5 14" id="KW-0375">Hydrogen ion transport</keyword>
<keyword evidence="11 14" id="KW-0066">ATP synthesis</keyword>
<keyword evidence="10 14" id="KW-0139">CF(1)</keyword>
<dbReference type="CDD" id="cd18110">
    <property type="entry name" value="ATP-synt_F1_beta_C"/>
    <property type="match status" value="1"/>
</dbReference>
<dbReference type="InterPro" id="IPR027417">
    <property type="entry name" value="P-loop_NTPase"/>
</dbReference>
<dbReference type="InterPro" id="IPR024034">
    <property type="entry name" value="ATPase_F1/V1_b/a_C"/>
</dbReference>
<dbReference type="GO" id="GO:0005524">
    <property type="term" value="F:ATP binding"/>
    <property type="evidence" value="ECO:0007669"/>
    <property type="project" value="UniProtKB-UniRule"/>
</dbReference>
<evidence type="ECO:0000256" key="2">
    <source>
        <dbReference type="ARBA" id="ARBA00008936"/>
    </source>
</evidence>
<dbReference type="Gene3D" id="3.40.50.300">
    <property type="entry name" value="P-loop containing nucleotide triphosphate hydrolases"/>
    <property type="match status" value="1"/>
</dbReference>
<comment type="similarity">
    <text evidence="2 14">Belongs to the ATPase alpha/beta chains family.</text>
</comment>
<feature type="domain" description="AAA+ ATPase" evidence="15">
    <location>
        <begin position="156"/>
        <end position="342"/>
    </location>
</feature>
<dbReference type="FunFam" id="1.10.1140.10:FF:000001">
    <property type="entry name" value="ATP synthase subunit beta"/>
    <property type="match status" value="1"/>
</dbReference>
<dbReference type="FunFam" id="3.40.50.300:FF:000004">
    <property type="entry name" value="ATP synthase subunit beta"/>
    <property type="match status" value="1"/>
</dbReference>
<dbReference type="InterPro" id="IPR004100">
    <property type="entry name" value="ATPase_F1/V1/A1_a/bsu_N"/>
</dbReference>
<dbReference type="SUPFAM" id="SSF50615">
    <property type="entry name" value="N-terminal domain of alpha and beta subunits of F1 ATP synthase"/>
    <property type="match status" value="1"/>
</dbReference>
<dbReference type="CDD" id="cd18115">
    <property type="entry name" value="ATP-synt_F1_beta_N"/>
    <property type="match status" value="1"/>
</dbReference>
<dbReference type="EMBL" id="CADCTX010000743">
    <property type="protein sequence ID" value="CAA9346048.1"/>
    <property type="molecule type" value="Genomic_DNA"/>
</dbReference>
<evidence type="ECO:0000256" key="13">
    <source>
        <dbReference type="ARBA" id="ARBA00059242"/>
    </source>
</evidence>
<dbReference type="InterPro" id="IPR055190">
    <property type="entry name" value="ATP-synt_VA_C"/>
</dbReference>
<dbReference type="EC" id="7.1.2.2" evidence="14"/>
<dbReference type="SUPFAM" id="SSF52540">
    <property type="entry name" value="P-loop containing nucleoside triphosphate hydrolases"/>
    <property type="match status" value="1"/>
</dbReference>
<evidence type="ECO:0000256" key="14">
    <source>
        <dbReference type="HAMAP-Rule" id="MF_01347"/>
    </source>
</evidence>
<dbReference type="SUPFAM" id="SSF47917">
    <property type="entry name" value="C-terminal domain of alpha and beta subunits of F1 ATP synthase"/>
    <property type="match status" value="1"/>
</dbReference>
<proteinExistence type="inferred from homology"/>
<keyword evidence="7 14" id="KW-1278">Translocase</keyword>
<dbReference type="Gene3D" id="2.40.10.170">
    <property type="match status" value="1"/>
</dbReference>
<evidence type="ECO:0000256" key="8">
    <source>
        <dbReference type="ARBA" id="ARBA00023065"/>
    </source>
</evidence>
<comment type="function">
    <text evidence="13">Produces ATP from ADP in the presence of a sodium ion gradient across the membrane. The beta chain is the catalytic subunit.</text>
</comment>
<keyword evidence="9 14" id="KW-0472">Membrane</keyword>
<dbReference type="Gene3D" id="1.10.1140.10">
    <property type="entry name" value="Bovine Mitochondrial F1-atpase, Atp Synthase Beta Chain, Chain D, domain 3"/>
    <property type="match status" value="1"/>
</dbReference>
<feature type="binding site" evidence="14">
    <location>
        <begin position="164"/>
        <end position="171"/>
    </location>
    <ligand>
        <name>ATP</name>
        <dbReference type="ChEBI" id="CHEBI:30616"/>
    </ligand>
</feature>